<feature type="domain" description="Ig-like" evidence="7">
    <location>
        <begin position="111"/>
        <end position="192"/>
    </location>
</feature>
<dbReference type="SMART" id="SM00921">
    <property type="entry name" value="MHC_II_beta"/>
    <property type="match status" value="1"/>
</dbReference>
<dbReference type="PANTHER" id="PTHR19944:SF99">
    <property type="entry name" value="HLA CLASS II HISTOCOMPATIBILITY ANTIGEN, DRB1 BETA CHAIN"/>
    <property type="match status" value="1"/>
</dbReference>
<sequence length="249" mass="28389">MSPANLLLMLSVFTGAADGYYFSTWSQCIYSYPDLSDMVFILSFNFNKWMFLQFNSTVGIFVGYTEQGVKFAENFNKNEAYLQQLRAEVDIFCRHNAEIYESAVFDKAVMPKVNLSLVQKGDSRHPYLLRCSAYDFYPQQIKMSWLRDGRVVSDVTSSEQMPNGDWYYQSHSELVFSPKSGETISCMVEHSSLTGPVVIDWKPPVHEFEWDFQLLSAAGDASAVLGIIIATAGYIYYKTKTEKNLVAIY</sequence>
<dbReference type="Gene3D" id="2.60.40.10">
    <property type="entry name" value="Immunoglobulins"/>
    <property type="match status" value="1"/>
</dbReference>
<dbReference type="ZFIN" id="ZDB-GENE-030131-4747">
    <property type="gene designation" value="mhc2d4b"/>
</dbReference>
<name>A0A1L1QZR0_DANRE</name>
<keyword evidence="3" id="KW-1133">Transmembrane helix</keyword>
<dbReference type="InterPro" id="IPR011162">
    <property type="entry name" value="MHC_I/II-like_Ag-recog"/>
</dbReference>
<dbReference type="GO" id="GO:0050870">
    <property type="term" value="P:positive regulation of T cell activation"/>
    <property type="evidence" value="ECO:0000318"/>
    <property type="project" value="GO_Central"/>
</dbReference>
<dbReference type="InterPro" id="IPR007110">
    <property type="entry name" value="Ig-like_dom"/>
</dbReference>
<dbReference type="GeneID" id="326022"/>
<dbReference type="GeneTree" id="ENSGT00950000183127"/>
<dbReference type="ExpressionAtlas" id="A0A1L1QZR0">
    <property type="expression patterns" value="baseline and differential"/>
</dbReference>
<evidence type="ECO:0000313" key="8">
    <source>
        <dbReference type="Ensembl" id="ENSDARP00000143185"/>
    </source>
</evidence>
<dbReference type="PANTHER" id="PTHR19944">
    <property type="entry name" value="MHC CLASS II-RELATED"/>
    <property type="match status" value="1"/>
</dbReference>
<dbReference type="GO" id="GO:0023026">
    <property type="term" value="F:MHC class II protein complex binding"/>
    <property type="evidence" value="ECO:0000318"/>
    <property type="project" value="GO_Central"/>
</dbReference>
<dbReference type="PaxDb" id="7955-ENSDARP00000071675"/>
<proteinExistence type="predicted"/>
<evidence type="ECO:0000256" key="2">
    <source>
        <dbReference type="ARBA" id="ARBA00022692"/>
    </source>
</evidence>
<keyword evidence="6" id="KW-0732">Signal</keyword>
<dbReference type="GO" id="GO:0050778">
    <property type="term" value="P:positive regulation of immune response"/>
    <property type="evidence" value="ECO:0000318"/>
    <property type="project" value="GO_Central"/>
</dbReference>
<dbReference type="InterPro" id="IPR014745">
    <property type="entry name" value="MHC_II_a/b_N"/>
</dbReference>
<evidence type="ECO:0000256" key="1">
    <source>
        <dbReference type="ARBA" id="ARBA00004479"/>
    </source>
</evidence>
<dbReference type="Pfam" id="PF00969">
    <property type="entry name" value="MHC_II_beta"/>
    <property type="match status" value="1"/>
</dbReference>
<dbReference type="SMART" id="SM00407">
    <property type="entry name" value="IGc1"/>
    <property type="match status" value="1"/>
</dbReference>
<dbReference type="GO" id="GO:0005765">
    <property type="term" value="C:lysosomal membrane"/>
    <property type="evidence" value="ECO:0000318"/>
    <property type="project" value="GO_Central"/>
</dbReference>
<dbReference type="AGR" id="ZFIN:ZDB-GENE-030131-4747"/>
<reference evidence="10" key="3">
    <citation type="submission" date="2025-04" db="UniProtKB">
        <authorList>
            <consortium name="RefSeq"/>
        </authorList>
    </citation>
    <scope>IDENTIFICATION</scope>
    <source>
        <strain evidence="10">Tuebingen</strain>
    </source>
</reference>
<evidence type="ECO:0000259" key="7">
    <source>
        <dbReference type="PROSITE" id="PS50835"/>
    </source>
</evidence>
<dbReference type="GO" id="GO:0042605">
    <property type="term" value="F:peptide antigen binding"/>
    <property type="evidence" value="ECO:0000318"/>
    <property type="project" value="GO_Central"/>
</dbReference>
<reference evidence="8 9" key="1">
    <citation type="journal article" date="2013" name="Nature">
        <title>The zebrafish reference genome sequence and its relationship to the human genome.</title>
        <authorList>
            <consortium name="Genome Reference Consortium Zebrafish"/>
            <person name="Howe K."/>
            <person name="Clark M.D."/>
            <person name="Torroja C.F."/>
            <person name="Torrance J."/>
            <person name="Berthelot C."/>
            <person name="Muffato M."/>
            <person name="Collins J.E."/>
            <person name="Humphray S."/>
            <person name="McLaren K."/>
            <person name="Matthews L."/>
            <person name="McLaren S."/>
            <person name="Sealy I."/>
            <person name="Caccamo M."/>
            <person name="Churcher C."/>
            <person name="Scott C."/>
            <person name="Barrett J.C."/>
            <person name="Koch R."/>
            <person name="Rauch G.J."/>
            <person name="White S."/>
            <person name="Chow W."/>
            <person name="Kilian B."/>
            <person name="Quintais L.T."/>
            <person name="Guerra-Assuncao J.A."/>
            <person name="Zhou Y."/>
            <person name="Gu Y."/>
            <person name="Yen J."/>
            <person name="Vogel J.H."/>
            <person name="Eyre T."/>
            <person name="Redmond S."/>
            <person name="Banerjee R."/>
            <person name="Chi J."/>
            <person name="Fu B."/>
            <person name="Langley E."/>
            <person name="Maguire S.F."/>
            <person name="Laird G.K."/>
            <person name="Lloyd D."/>
            <person name="Kenyon E."/>
            <person name="Donaldson S."/>
            <person name="Sehra H."/>
            <person name="Almeida-King J."/>
            <person name="Loveland J."/>
            <person name="Trevanion S."/>
            <person name="Jones M."/>
            <person name="Quail M."/>
            <person name="Willey D."/>
            <person name="Hunt A."/>
            <person name="Burton J."/>
            <person name="Sims S."/>
            <person name="McLay K."/>
            <person name="Plumb B."/>
            <person name="Davis J."/>
            <person name="Clee C."/>
            <person name="Oliver K."/>
            <person name="Clark R."/>
            <person name="Riddle C."/>
            <person name="Elliot D."/>
            <person name="Eliott D."/>
            <person name="Threadgold G."/>
            <person name="Harden G."/>
            <person name="Ware D."/>
            <person name="Begum S."/>
            <person name="Mortimore B."/>
            <person name="Mortimer B."/>
            <person name="Kerry G."/>
            <person name="Heath P."/>
            <person name="Phillimore B."/>
            <person name="Tracey A."/>
            <person name="Corby N."/>
            <person name="Dunn M."/>
            <person name="Johnson C."/>
            <person name="Wood J."/>
            <person name="Clark S."/>
            <person name="Pelan S."/>
            <person name="Griffiths G."/>
            <person name="Smith M."/>
            <person name="Glithero R."/>
            <person name="Howden P."/>
            <person name="Barker N."/>
            <person name="Lloyd C."/>
            <person name="Stevens C."/>
            <person name="Harley J."/>
            <person name="Holt K."/>
            <person name="Panagiotidis G."/>
            <person name="Lovell J."/>
            <person name="Beasley H."/>
            <person name="Henderson C."/>
            <person name="Gordon D."/>
            <person name="Auger K."/>
            <person name="Wright D."/>
            <person name="Collins J."/>
            <person name="Raisen C."/>
            <person name="Dyer L."/>
            <person name="Leung K."/>
            <person name="Robertson L."/>
            <person name="Ambridge K."/>
            <person name="Leongamornlert D."/>
            <person name="McGuire S."/>
            <person name="Gilderthorp R."/>
            <person name="Griffiths C."/>
            <person name="Manthravadi D."/>
            <person name="Nichol S."/>
            <person name="Barker G."/>
            <person name="Whitehead S."/>
            <person name="Kay M."/>
            <person name="Brown J."/>
            <person name="Murnane C."/>
            <person name="Gray E."/>
            <person name="Humphries M."/>
            <person name="Sycamore N."/>
            <person name="Barker D."/>
            <person name="Saunders D."/>
            <person name="Wallis J."/>
            <person name="Babbage A."/>
            <person name="Hammond S."/>
            <person name="Mashreghi-Mohammadi M."/>
            <person name="Barr L."/>
            <person name="Martin S."/>
            <person name="Wray P."/>
            <person name="Ellington A."/>
            <person name="Matthews N."/>
            <person name="Ellwood M."/>
            <person name="Woodmansey R."/>
            <person name="Clark G."/>
            <person name="Cooper J."/>
            <person name="Cooper J."/>
            <person name="Tromans A."/>
            <person name="Grafham D."/>
            <person name="Skuce C."/>
            <person name="Pandian R."/>
            <person name="Andrews R."/>
            <person name="Harrison E."/>
            <person name="Kimberley A."/>
            <person name="Garnett J."/>
            <person name="Fosker N."/>
            <person name="Hall R."/>
            <person name="Garner P."/>
            <person name="Kelly D."/>
            <person name="Bird C."/>
            <person name="Palmer S."/>
            <person name="Gehring I."/>
            <person name="Berger A."/>
            <person name="Dooley C.M."/>
            <person name="Ersan-Urun Z."/>
            <person name="Eser C."/>
            <person name="Geiger H."/>
            <person name="Geisler M."/>
            <person name="Karotki L."/>
            <person name="Kirn A."/>
            <person name="Konantz J."/>
            <person name="Konantz M."/>
            <person name="Oberlander M."/>
            <person name="Rudolph-Geiger S."/>
            <person name="Teucke M."/>
            <person name="Lanz C."/>
            <person name="Raddatz G."/>
            <person name="Osoegawa K."/>
            <person name="Zhu B."/>
            <person name="Rapp A."/>
            <person name="Widaa S."/>
            <person name="Langford C."/>
            <person name="Yang F."/>
            <person name="Schuster S.C."/>
            <person name="Carter N.P."/>
            <person name="Harrow J."/>
            <person name="Ning Z."/>
            <person name="Herrero J."/>
            <person name="Searle S.M."/>
            <person name="Enright A."/>
            <person name="Geisler R."/>
            <person name="Plasterk R.H."/>
            <person name="Lee C."/>
            <person name="Westerfield M."/>
            <person name="de Jong P.J."/>
            <person name="Zon L.I."/>
            <person name="Postlethwait J.H."/>
            <person name="Nusslein-Volhard C."/>
            <person name="Hubbard T.J."/>
            <person name="Roest Crollius H."/>
            <person name="Rogers J."/>
            <person name="Stemple D.L."/>
        </authorList>
    </citation>
    <scope>NUCLEOTIDE SEQUENCE [LARGE SCALE GENOMIC DNA]</scope>
    <source>
        <strain evidence="8">Tuebingen</strain>
    </source>
</reference>
<evidence type="ECO:0000256" key="3">
    <source>
        <dbReference type="ARBA" id="ARBA00022989"/>
    </source>
</evidence>
<organism evidence="8">
    <name type="scientific">Danio rerio</name>
    <name type="common">Zebrafish</name>
    <name type="synonym">Brachydanio rerio</name>
    <dbReference type="NCBI Taxonomy" id="7955"/>
    <lineage>
        <taxon>Eukaryota</taxon>
        <taxon>Metazoa</taxon>
        <taxon>Chordata</taxon>
        <taxon>Craniata</taxon>
        <taxon>Vertebrata</taxon>
        <taxon>Euteleostomi</taxon>
        <taxon>Actinopterygii</taxon>
        <taxon>Neopterygii</taxon>
        <taxon>Teleostei</taxon>
        <taxon>Ostariophysi</taxon>
        <taxon>Cypriniformes</taxon>
        <taxon>Danionidae</taxon>
        <taxon>Danioninae</taxon>
        <taxon>Danio</taxon>
    </lineage>
</organism>
<dbReference type="STRING" id="7955.ENSDARP00000143185"/>
<dbReference type="Gene3D" id="3.10.320.10">
    <property type="entry name" value="Class II Histocompatibility Antigen, M Beta Chain, Chain B, domain 1"/>
    <property type="match status" value="1"/>
</dbReference>
<keyword evidence="5" id="KW-0325">Glycoprotein</keyword>
<dbReference type="AlphaFoldDB" id="A0A1L1QZR0"/>
<evidence type="ECO:0000313" key="10">
    <source>
        <dbReference type="RefSeq" id="XP_005168179.1"/>
    </source>
</evidence>
<evidence type="ECO:0000313" key="11">
    <source>
        <dbReference type="ZFIN" id="ZDB-GENE-030131-4747"/>
    </source>
</evidence>
<keyword evidence="4" id="KW-1015">Disulfide bond</keyword>
<evidence type="ECO:0000256" key="5">
    <source>
        <dbReference type="ARBA" id="ARBA00023180"/>
    </source>
</evidence>
<dbReference type="InterPro" id="IPR050160">
    <property type="entry name" value="MHC/Immunoglobulin"/>
</dbReference>
<keyword evidence="9" id="KW-1185">Reference proteome</keyword>
<dbReference type="SUPFAM" id="SSF54452">
    <property type="entry name" value="MHC antigen-recognition domain"/>
    <property type="match status" value="1"/>
</dbReference>
<evidence type="ECO:0000256" key="4">
    <source>
        <dbReference type="ARBA" id="ARBA00023157"/>
    </source>
</evidence>
<dbReference type="PROSITE" id="PS50835">
    <property type="entry name" value="IG_LIKE"/>
    <property type="match status" value="1"/>
</dbReference>
<dbReference type="Ensembl" id="ENSDART00000174313.2">
    <property type="protein sequence ID" value="ENSDARP00000143185.1"/>
    <property type="gene ID" value="ENSDARG00000101030.3"/>
</dbReference>
<dbReference type="Pfam" id="PF07654">
    <property type="entry name" value="C1-set"/>
    <property type="match status" value="1"/>
</dbReference>
<evidence type="ECO:0000313" key="9">
    <source>
        <dbReference type="Proteomes" id="UP000000437"/>
    </source>
</evidence>
<dbReference type="SMR" id="A0A1L1QZR0"/>
<dbReference type="OrthoDB" id="9940220at2759"/>
<dbReference type="GO" id="GO:0002503">
    <property type="term" value="P:peptide antigen assembly with MHC class II protein complex"/>
    <property type="evidence" value="ECO:0000318"/>
    <property type="project" value="GO_Central"/>
</dbReference>
<protein>
    <submittedName>
        <fullName evidence="10">H-2 class II histocompatibility antigen, E-S beta chain isoform X1</fullName>
    </submittedName>
    <submittedName>
        <fullName evidence="8">Si:ch73-158p21.3</fullName>
    </submittedName>
</protein>
<dbReference type="GO" id="GO:0006955">
    <property type="term" value="P:immune response"/>
    <property type="evidence" value="ECO:0007669"/>
    <property type="project" value="InterPro"/>
</dbReference>
<dbReference type="SUPFAM" id="SSF48726">
    <property type="entry name" value="Immunoglobulin"/>
    <property type="match status" value="1"/>
</dbReference>
<dbReference type="InterPro" id="IPR003597">
    <property type="entry name" value="Ig_C1-set"/>
</dbReference>
<dbReference type="InterPro" id="IPR036179">
    <property type="entry name" value="Ig-like_dom_sf"/>
</dbReference>
<dbReference type="InterPro" id="IPR000353">
    <property type="entry name" value="MHC_II_b_N"/>
</dbReference>
<dbReference type="InterPro" id="IPR013783">
    <property type="entry name" value="Ig-like_fold"/>
</dbReference>
<dbReference type="RefSeq" id="XP_005168179.1">
    <property type="nucleotide sequence ID" value="XM_005168122.5"/>
</dbReference>
<feature type="signal peptide" evidence="6">
    <location>
        <begin position="1"/>
        <end position="19"/>
    </location>
</feature>
<dbReference type="EMBL" id="FP074874">
    <property type="status" value="NOT_ANNOTATED_CDS"/>
    <property type="molecule type" value="Genomic_DNA"/>
</dbReference>
<evidence type="ECO:0000256" key="6">
    <source>
        <dbReference type="SAM" id="SignalP"/>
    </source>
</evidence>
<keyword evidence="2" id="KW-0812">Transmembrane</keyword>
<accession>A0A1L1QZR0</accession>
<dbReference type="GO" id="GO:0019886">
    <property type="term" value="P:antigen processing and presentation of exogenous peptide antigen via MHC class II"/>
    <property type="evidence" value="ECO:0000318"/>
    <property type="project" value="GO_Central"/>
</dbReference>
<dbReference type="GO" id="GO:0042613">
    <property type="term" value="C:MHC class II protein complex"/>
    <property type="evidence" value="ECO:0000318"/>
    <property type="project" value="GO_Central"/>
</dbReference>
<keyword evidence="3" id="KW-0472">Membrane</keyword>
<accession>A0A8M2BFK2</accession>
<dbReference type="GO" id="GO:0031902">
    <property type="term" value="C:late endosome membrane"/>
    <property type="evidence" value="ECO:0000318"/>
    <property type="project" value="GO_Central"/>
</dbReference>
<dbReference type="Bgee" id="ENSDARG00000101030">
    <property type="expression patterns" value="Expressed in pharyngeal gill and 15 other cell types or tissues"/>
</dbReference>
<feature type="chain" id="PRO_5044562081" evidence="6">
    <location>
        <begin position="20"/>
        <end position="249"/>
    </location>
</feature>
<reference evidence="8" key="2">
    <citation type="submission" date="2016-12" db="UniProtKB">
        <authorList>
            <consortium name="Ensembl"/>
        </authorList>
    </citation>
    <scope>IDENTIFICATION</scope>
    <source>
        <strain evidence="8">Tuebingen</strain>
    </source>
</reference>
<gene>
    <name evidence="10 11" type="primary">mhc2d4b</name>
</gene>
<comment type="subcellular location">
    <subcellularLocation>
        <location evidence="1">Membrane</location>
        <topology evidence="1">Single-pass type I membrane protein</topology>
    </subcellularLocation>
</comment>
<dbReference type="Proteomes" id="UP000000437">
    <property type="component" value="Chromosome 4"/>
</dbReference>
<dbReference type="OMA" id="WEPWALE"/>
<dbReference type="CTD" id="326022"/>